<dbReference type="RefSeq" id="WP_093199587.1">
    <property type="nucleotide sequence ID" value="NZ_CP143576.1"/>
</dbReference>
<dbReference type="AlphaFoldDB" id="A0A1H2EVJ8"/>
<dbReference type="Proteomes" id="UP000546584">
    <property type="component" value="Unassembled WGS sequence"/>
</dbReference>
<dbReference type="EMBL" id="JACAQR010000047">
    <property type="protein sequence ID" value="NWD45415.1"/>
    <property type="molecule type" value="Genomic_DNA"/>
</dbReference>
<organism evidence="3 4">
    <name type="scientific">Pseudomonas yamanorum</name>
    <dbReference type="NCBI Taxonomy" id="515393"/>
    <lineage>
        <taxon>Bacteria</taxon>
        <taxon>Pseudomonadati</taxon>
        <taxon>Pseudomonadota</taxon>
        <taxon>Gammaproteobacteria</taxon>
        <taxon>Pseudomonadales</taxon>
        <taxon>Pseudomonadaceae</taxon>
        <taxon>Pseudomonas</taxon>
    </lineage>
</organism>
<protein>
    <submittedName>
        <fullName evidence="3">Type 1 fimbrial protein</fullName>
    </submittedName>
</protein>
<gene>
    <name evidence="3" type="ORF">HX826_26395</name>
    <name evidence="2" type="ORF">RCO22_24570</name>
</gene>
<evidence type="ECO:0000313" key="5">
    <source>
        <dbReference type="Proteomes" id="UP001224477"/>
    </source>
</evidence>
<dbReference type="EMBL" id="JAVGXC010000033">
    <property type="protein sequence ID" value="MDR0192128.1"/>
    <property type="molecule type" value="Genomic_DNA"/>
</dbReference>
<keyword evidence="1" id="KW-0732">Signal</keyword>
<name>A0A1H2EVJ8_9PSED</name>
<dbReference type="Proteomes" id="UP001224477">
    <property type="component" value="Unassembled WGS sequence"/>
</dbReference>
<sequence>MSIKGMPAICAGLLFGVSGVCMAASSAGQGVIYFHGSIVEPSCTPLAVANGLKLNDCPALARGSAISVRSVEPVSSVSALDHSAVSVKLVSDSGRENSYYQQQYSLVDSQGKPVNSGKYLVTLTSP</sequence>
<reference evidence="3 4" key="1">
    <citation type="submission" date="2020-04" db="EMBL/GenBank/DDBJ databases">
        <title>Molecular characterization of pseudomonads from Agaricus bisporus reveal novel blotch 2 pathogens in Western Europe.</title>
        <authorList>
            <person name="Taparia T."/>
            <person name="Krijger M."/>
            <person name="Haynes E."/>
            <person name="Elpinstone J.G."/>
            <person name="Noble R."/>
            <person name="Van Der Wolf J."/>
        </authorList>
    </citation>
    <scope>NUCLEOTIDE SEQUENCE [LARGE SCALE GENOMIC DNA]</scope>
    <source>
        <strain evidence="3 4">IPO3753</strain>
    </source>
</reference>
<proteinExistence type="predicted"/>
<comment type="caution">
    <text evidence="3">The sequence shown here is derived from an EMBL/GenBank/DDBJ whole genome shotgun (WGS) entry which is preliminary data.</text>
</comment>
<evidence type="ECO:0000313" key="3">
    <source>
        <dbReference type="EMBL" id="NWD45415.1"/>
    </source>
</evidence>
<feature type="signal peptide" evidence="1">
    <location>
        <begin position="1"/>
        <end position="23"/>
    </location>
</feature>
<keyword evidence="5" id="KW-1185">Reference proteome</keyword>
<reference evidence="2 5" key="2">
    <citation type="journal article" date="2023" name="Microbiol. Resour. Announc.">
        <title>Whole-genome sequence of Pseudomonas yamanorum OLsAu1 isolated from the edible ectomycorrhizal mushroom Lactarius sp. section Deliciosi.</title>
        <authorList>
            <person name="Ramirez-Mendoza R."/>
            <person name="Angeles-Argaiz R.E."/>
            <person name="Hernandez-Oaxaca D."/>
            <person name="Aguirre-Beltran L."/>
            <person name="Almaraz-Suarez J."/>
            <person name="Perez-Moreno J."/>
        </authorList>
    </citation>
    <scope>NUCLEOTIDE SEQUENCE [LARGE SCALE GENOMIC DNA]</scope>
    <source>
        <strain evidence="2 5">OLsAu1</strain>
    </source>
</reference>
<dbReference type="GeneID" id="93511787"/>
<evidence type="ECO:0000313" key="4">
    <source>
        <dbReference type="Proteomes" id="UP000546584"/>
    </source>
</evidence>
<evidence type="ECO:0000256" key="1">
    <source>
        <dbReference type="SAM" id="SignalP"/>
    </source>
</evidence>
<evidence type="ECO:0000313" key="2">
    <source>
        <dbReference type="EMBL" id="MDR0192128.1"/>
    </source>
</evidence>
<accession>A0A1H2EVJ8</accession>
<feature type="chain" id="PRO_5043145197" evidence="1">
    <location>
        <begin position="24"/>
        <end position="126"/>
    </location>
</feature>